<accession>A0A3G4ZY61</accession>
<proteinExistence type="predicted"/>
<protein>
    <submittedName>
        <fullName evidence="1">Uncharacterized protein</fullName>
    </submittedName>
</protein>
<name>A0A3G4ZY61_9VIRU</name>
<organism evidence="1">
    <name type="scientific">Faunusvirus sp</name>
    <dbReference type="NCBI Taxonomy" id="2487766"/>
    <lineage>
        <taxon>Viruses</taxon>
        <taxon>Varidnaviria</taxon>
        <taxon>Bamfordvirae</taxon>
        <taxon>Nucleocytoviricota</taxon>
        <taxon>Megaviricetes</taxon>
        <taxon>Imitervirales</taxon>
        <taxon>Mimiviridae</taxon>
    </lineage>
</organism>
<evidence type="ECO:0000313" key="1">
    <source>
        <dbReference type="EMBL" id="AYV79857.1"/>
    </source>
</evidence>
<gene>
    <name evidence="1" type="ORF">Faunusvirus66_3</name>
</gene>
<sequence length="43" mass="5192">MFCNSLLAIDNKSLYYHKICNFIARTPRCKQLTIKYYIRHVVI</sequence>
<reference evidence="1" key="1">
    <citation type="submission" date="2018-10" db="EMBL/GenBank/DDBJ databases">
        <title>Hidden diversity of soil giant viruses.</title>
        <authorList>
            <person name="Schulz F."/>
            <person name="Alteio L."/>
            <person name="Goudeau D."/>
            <person name="Ryan E.M."/>
            <person name="Malmstrom R.R."/>
            <person name="Blanchard J."/>
            <person name="Woyke T."/>
        </authorList>
    </citation>
    <scope>NUCLEOTIDE SEQUENCE</scope>
    <source>
        <strain evidence="1">FNV1</strain>
    </source>
</reference>
<dbReference type="EMBL" id="MK072197">
    <property type="protein sequence ID" value="AYV79857.1"/>
    <property type="molecule type" value="Genomic_DNA"/>
</dbReference>